<dbReference type="Pfam" id="PF08125">
    <property type="entry name" value="Mannitol_dh_C"/>
    <property type="match status" value="1"/>
</dbReference>
<keyword evidence="2" id="KW-0560">Oxidoreductase</keyword>
<organism evidence="9 10">
    <name type="scientific">Tribonema minus</name>
    <dbReference type="NCBI Taxonomy" id="303371"/>
    <lineage>
        <taxon>Eukaryota</taxon>
        <taxon>Sar</taxon>
        <taxon>Stramenopiles</taxon>
        <taxon>Ochrophyta</taxon>
        <taxon>PX clade</taxon>
        <taxon>Xanthophyceae</taxon>
        <taxon>Tribonematales</taxon>
        <taxon>Tribonemataceae</taxon>
        <taxon>Tribonema</taxon>
    </lineage>
</organism>
<evidence type="ECO:0000256" key="5">
    <source>
        <dbReference type="SAM" id="Coils"/>
    </source>
</evidence>
<evidence type="ECO:0000256" key="2">
    <source>
        <dbReference type="ARBA" id="ARBA00023002"/>
    </source>
</evidence>
<dbReference type="Gene3D" id="3.40.50.720">
    <property type="entry name" value="NAD(P)-binding Rossmann-like Domain"/>
    <property type="match status" value="1"/>
</dbReference>
<evidence type="ECO:0000256" key="6">
    <source>
        <dbReference type="SAM" id="MobiDB-lite"/>
    </source>
</evidence>
<feature type="compositionally biased region" description="Basic and acidic residues" evidence="6">
    <location>
        <begin position="159"/>
        <end position="168"/>
    </location>
</feature>
<gene>
    <name evidence="9" type="ORF">JKP88DRAFT_349541</name>
</gene>
<feature type="compositionally biased region" description="Basic and acidic residues" evidence="6">
    <location>
        <begin position="116"/>
        <end position="143"/>
    </location>
</feature>
<dbReference type="InterPro" id="IPR050988">
    <property type="entry name" value="Mannitol_DH/Oxidoreductase"/>
</dbReference>
<evidence type="ECO:0000256" key="4">
    <source>
        <dbReference type="ARBA" id="ARBA00047733"/>
    </source>
</evidence>
<dbReference type="AlphaFoldDB" id="A0A835YSK2"/>
<feature type="region of interest" description="Disordered" evidence="6">
    <location>
        <begin position="745"/>
        <end position="791"/>
    </location>
</feature>
<evidence type="ECO:0000256" key="1">
    <source>
        <dbReference type="ARBA" id="ARBA00006541"/>
    </source>
</evidence>
<evidence type="ECO:0000313" key="10">
    <source>
        <dbReference type="Proteomes" id="UP000664859"/>
    </source>
</evidence>
<comment type="caution">
    <text evidence="9">The sequence shown here is derived from an EMBL/GenBank/DDBJ whole genome shotgun (WGS) entry which is preliminary data.</text>
</comment>
<feature type="domain" description="Mannitol dehydrogenase C-terminal" evidence="8">
    <location>
        <begin position="530"/>
        <end position="717"/>
    </location>
</feature>
<dbReference type="PANTHER" id="PTHR43362">
    <property type="entry name" value="MANNITOL DEHYDROGENASE DSF1-RELATED"/>
    <property type="match status" value="1"/>
</dbReference>
<dbReference type="PRINTS" id="PR00084">
    <property type="entry name" value="MTLDHDRGNASE"/>
</dbReference>
<dbReference type="EC" id="1.1.1.67" evidence="3"/>
<proteinExistence type="inferred from homology"/>
<dbReference type="Proteomes" id="UP000664859">
    <property type="component" value="Unassembled WGS sequence"/>
</dbReference>
<dbReference type="InterPro" id="IPR008927">
    <property type="entry name" value="6-PGluconate_DH-like_C_sf"/>
</dbReference>
<evidence type="ECO:0000259" key="7">
    <source>
        <dbReference type="Pfam" id="PF01232"/>
    </source>
</evidence>
<dbReference type="Pfam" id="PF01232">
    <property type="entry name" value="Mannitol_dh"/>
    <property type="match status" value="1"/>
</dbReference>
<evidence type="ECO:0000259" key="8">
    <source>
        <dbReference type="Pfam" id="PF08125"/>
    </source>
</evidence>
<dbReference type="InterPro" id="IPR013118">
    <property type="entry name" value="Mannitol_DH_C"/>
</dbReference>
<dbReference type="SUPFAM" id="SSF51735">
    <property type="entry name" value="NAD(P)-binding Rossmann-fold domains"/>
    <property type="match status" value="1"/>
</dbReference>
<keyword evidence="5" id="KW-0175">Coiled coil</keyword>
<sequence length="809" mass="90423">MAAAVDVEREQLMLEGLNLITSSRISELYSATATEDPLVLRRKAADFRKGYKNWRQKKPKGARGETNDLLDREKQHAHDVVEQEREMVQEAQEELDAAVGEYQPGLSRSQSFRMSGAEHHRGEHDGGRKNMRDRSGSQHRERSGSSLRRQASMQRTRSFHGEEELPHHDDQKENWLKFYVNPYSGMAEASTTEPVELTQAALKILPSSVLKPRFERTAHKPYVDKYICHLGVGGFHRSHQCVYTDDVLNLQAPGVGGHSAGLRWGFCGIGLMDWDRRMYETLKQQDYLYTVLSRGHKTNEARVIGSIVDFIFAPDDHQRCIDKLADPTTCIVSLTVTEKGYCQNTAGDLDMENPFVKADVEGNLQKPKTAIGMIVAALRQRRAKGTGPFTVLSCDNLPENGDKARHCVLQMADLIDPALKAWIVETTTFPNTMVDRITPVTDQEHKDILARDHLILDGWPVIAEDFSQWVVENSFCCGCPDWDKVGVLMVNDVKPYEFMKLRLLRRDPLSVFSLTLSCARSPSPSPYLQNGGHSALSYMACLCGYHYVDDAMNDAAIAGFIRRLFQEIVPTLSPVPGVDTQEYCEKLEYSEKLVERFPECRNPYIKDRLVRLTEDGSKKMQNTMRDAIVELTQRGLSTQVLALANAAWIRFCMGEDEEGQVLEIRDPIAVRLNHLARKALADPRSPNPREFLLEVHGPQLVACAGFVQEVAEHLKSLMASGAKSTLSAVITGGAAASAPQLVPVAATGGTNGDGQRDCGRRARSSESRSRWRLFPALGTAAREPRSTVTREAVERCNERRAFQLDGPGS</sequence>
<evidence type="ECO:0000313" key="9">
    <source>
        <dbReference type="EMBL" id="KAG5180441.1"/>
    </source>
</evidence>
<keyword evidence="10" id="KW-1185">Reference proteome</keyword>
<feature type="domain" description="Mannitol dehydrogenase N-terminal" evidence="7">
    <location>
        <begin position="227"/>
        <end position="484"/>
    </location>
</feature>
<dbReference type="GO" id="GO:0050086">
    <property type="term" value="F:mannitol 2-dehydrogenase activity"/>
    <property type="evidence" value="ECO:0007669"/>
    <property type="project" value="UniProtKB-EC"/>
</dbReference>
<dbReference type="InterPro" id="IPR013131">
    <property type="entry name" value="Mannitol_DH_N"/>
</dbReference>
<dbReference type="InterPro" id="IPR036291">
    <property type="entry name" value="NAD(P)-bd_dom_sf"/>
</dbReference>
<protein>
    <recommendedName>
        <fullName evidence="3">mannitol 2-dehydrogenase</fullName>
        <ecNumber evidence="3">1.1.1.67</ecNumber>
    </recommendedName>
</protein>
<dbReference type="SUPFAM" id="SSF48179">
    <property type="entry name" value="6-phosphogluconate dehydrogenase C-terminal domain-like"/>
    <property type="match status" value="1"/>
</dbReference>
<accession>A0A835YSK2</accession>
<reference evidence="9" key="1">
    <citation type="submission" date="2021-02" db="EMBL/GenBank/DDBJ databases">
        <title>First Annotated Genome of the Yellow-green Alga Tribonema minus.</title>
        <authorList>
            <person name="Mahan K.M."/>
        </authorList>
    </citation>
    <scope>NUCLEOTIDE SEQUENCE</scope>
    <source>
        <strain evidence="9">UTEX B ZZ1240</strain>
    </source>
</reference>
<evidence type="ECO:0000256" key="3">
    <source>
        <dbReference type="ARBA" id="ARBA00038970"/>
    </source>
</evidence>
<comment type="catalytic activity">
    <reaction evidence="4">
        <text>D-mannitol + NAD(+) = D-fructose + NADH + H(+)</text>
        <dbReference type="Rhea" id="RHEA:12084"/>
        <dbReference type="ChEBI" id="CHEBI:15378"/>
        <dbReference type="ChEBI" id="CHEBI:16899"/>
        <dbReference type="ChEBI" id="CHEBI:37721"/>
        <dbReference type="ChEBI" id="CHEBI:57540"/>
        <dbReference type="ChEBI" id="CHEBI:57945"/>
        <dbReference type="EC" id="1.1.1.67"/>
    </reaction>
</comment>
<dbReference type="OrthoDB" id="418169at2759"/>
<comment type="similarity">
    <text evidence="1">Belongs to the mannitol dehydrogenase family.</text>
</comment>
<dbReference type="InterPro" id="IPR013328">
    <property type="entry name" value="6PGD_dom2"/>
</dbReference>
<feature type="compositionally biased region" description="Polar residues" evidence="6">
    <location>
        <begin position="144"/>
        <end position="156"/>
    </location>
</feature>
<dbReference type="PANTHER" id="PTHR43362:SF1">
    <property type="entry name" value="MANNITOL DEHYDROGENASE 2-RELATED"/>
    <property type="match status" value="1"/>
</dbReference>
<feature type="region of interest" description="Disordered" evidence="6">
    <location>
        <begin position="107"/>
        <end position="168"/>
    </location>
</feature>
<feature type="compositionally biased region" description="Basic and acidic residues" evidence="6">
    <location>
        <begin position="754"/>
        <end position="769"/>
    </location>
</feature>
<name>A0A835YSK2_9STRA</name>
<dbReference type="Gene3D" id="1.10.1040.10">
    <property type="entry name" value="N-(1-d-carboxylethyl)-l-norvaline Dehydrogenase, domain 2"/>
    <property type="match status" value="1"/>
</dbReference>
<dbReference type="EMBL" id="JAFCMP010000390">
    <property type="protein sequence ID" value="KAG5180441.1"/>
    <property type="molecule type" value="Genomic_DNA"/>
</dbReference>
<feature type="coiled-coil region" evidence="5">
    <location>
        <begin position="74"/>
        <end position="101"/>
    </location>
</feature>
<dbReference type="InterPro" id="IPR000669">
    <property type="entry name" value="Mannitol_DH"/>
</dbReference>